<protein>
    <recommendedName>
        <fullName evidence="3">Fungal N-terminal domain-containing protein</fullName>
    </recommendedName>
</protein>
<evidence type="ECO:0008006" key="3">
    <source>
        <dbReference type="Google" id="ProtNLM"/>
    </source>
</evidence>
<dbReference type="EMBL" id="JAADJG010000727">
    <property type="protein sequence ID" value="KAF4438476.1"/>
    <property type="molecule type" value="Genomic_DNA"/>
</dbReference>
<feature type="non-terminal residue" evidence="1">
    <location>
        <position position="1"/>
    </location>
</feature>
<evidence type="ECO:0000313" key="2">
    <source>
        <dbReference type="Proteomes" id="UP000605986"/>
    </source>
</evidence>
<gene>
    <name evidence="1" type="ORF">F53441_12777</name>
</gene>
<comment type="caution">
    <text evidence="1">The sequence shown here is derived from an EMBL/GenBank/DDBJ whole genome shotgun (WGS) entry which is preliminary data.</text>
</comment>
<sequence length="134" mass="14931">MSGFKVFGAVVAIPAIVNQISHFISSTKKTIQDLRNAVGKYEELTLDLVTLSKVIDFADKTMNSVAKEMAKETAKNEAASTLGELNFEPLVQQMEQDIQAAQQKLENLELASWKDRRTFVTRDNIISLSLILTK</sequence>
<reference evidence="1" key="1">
    <citation type="submission" date="2020-01" db="EMBL/GenBank/DDBJ databases">
        <title>Identification and distribution of gene clusters putatively required for synthesis of sphingolipid metabolism inhibitors in phylogenetically diverse species of the filamentous fungus Fusarium.</title>
        <authorList>
            <person name="Kim H.-S."/>
            <person name="Busman M."/>
            <person name="Brown D.W."/>
            <person name="Divon H."/>
            <person name="Uhlig S."/>
            <person name="Proctor R.H."/>
        </authorList>
    </citation>
    <scope>NUCLEOTIDE SEQUENCE</scope>
    <source>
        <strain evidence="1">NRRL 53441</strain>
    </source>
</reference>
<dbReference type="Proteomes" id="UP000605986">
    <property type="component" value="Unassembled WGS sequence"/>
</dbReference>
<proteinExistence type="predicted"/>
<dbReference type="OrthoDB" id="5074594at2759"/>
<name>A0A8H4JUR9_9HYPO</name>
<dbReference type="AlphaFoldDB" id="A0A8H4JUR9"/>
<accession>A0A8H4JUR9</accession>
<keyword evidence="2" id="KW-1185">Reference proteome</keyword>
<organism evidence="1 2">
    <name type="scientific">Fusarium austroafricanum</name>
    <dbReference type="NCBI Taxonomy" id="2364996"/>
    <lineage>
        <taxon>Eukaryota</taxon>
        <taxon>Fungi</taxon>
        <taxon>Dikarya</taxon>
        <taxon>Ascomycota</taxon>
        <taxon>Pezizomycotina</taxon>
        <taxon>Sordariomycetes</taxon>
        <taxon>Hypocreomycetidae</taxon>
        <taxon>Hypocreales</taxon>
        <taxon>Nectriaceae</taxon>
        <taxon>Fusarium</taxon>
        <taxon>Fusarium concolor species complex</taxon>
    </lineage>
</organism>
<evidence type="ECO:0000313" key="1">
    <source>
        <dbReference type="EMBL" id="KAF4438476.1"/>
    </source>
</evidence>